<name>A0AAW6TE26_FAUOS</name>
<feature type="domain" description="Glycosyl transferase family 1" evidence="1">
    <location>
        <begin position="189"/>
        <end position="340"/>
    </location>
</feature>
<dbReference type="PANTHER" id="PTHR12526:SF630">
    <property type="entry name" value="GLYCOSYLTRANSFERASE"/>
    <property type="match status" value="1"/>
</dbReference>
<accession>A0AAW6TE26</accession>
<feature type="domain" description="Glycosyltransferase subfamily 4-like N-terminal" evidence="2">
    <location>
        <begin position="14"/>
        <end position="175"/>
    </location>
</feature>
<dbReference type="GO" id="GO:0016757">
    <property type="term" value="F:glycosyltransferase activity"/>
    <property type="evidence" value="ECO:0007669"/>
    <property type="project" value="InterPro"/>
</dbReference>
<dbReference type="CDD" id="cd03808">
    <property type="entry name" value="GT4_CapM-like"/>
    <property type="match status" value="1"/>
</dbReference>
<protein>
    <submittedName>
        <fullName evidence="3">Glycosyltransferase family 1 protein</fullName>
    </submittedName>
</protein>
<dbReference type="EMBL" id="SSCJ01000001">
    <property type="protein sequence ID" value="MDI4509030.1"/>
    <property type="molecule type" value="Genomic_DNA"/>
</dbReference>
<dbReference type="Gene3D" id="3.40.50.2000">
    <property type="entry name" value="Glycogen Phosphorylase B"/>
    <property type="match status" value="2"/>
</dbReference>
<evidence type="ECO:0000259" key="2">
    <source>
        <dbReference type="Pfam" id="PF13439"/>
    </source>
</evidence>
<dbReference type="Pfam" id="PF00534">
    <property type="entry name" value="Glycos_transf_1"/>
    <property type="match status" value="1"/>
</dbReference>
<organism evidence="3">
    <name type="scientific">Faucicola osloensis</name>
    <name type="common">Moraxella osloensis</name>
    <dbReference type="NCBI Taxonomy" id="34062"/>
    <lineage>
        <taxon>Bacteria</taxon>
        <taxon>Pseudomonadati</taxon>
        <taxon>Pseudomonadota</taxon>
        <taxon>Gammaproteobacteria</taxon>
        <taxon>Moraxellales</taxon>
        <taxon>Moraxellaceae</taxon>
        <taxon>Faucicola</taxon>
    </lineage>
</organism>
<dbReference type="SUPFAM" id="SSF53756">
    <property type="entry name" value="UDP-Glycosyltransferase/glycogen phosphorylase"/>
    <property type="match status" value="1"/>
</dbReference>
<dbReference type="Pfam" id="PF13439">
    <property type="entry name" value="Glyco_transf_4"/>
    <property type="match status" value="1"/>
</dbReference>
<dbReference type="InterPro" id="IPR001296">
    <property type="entry name" value="Glyco_trans_1"/>
</dbReference>
<gene>
    <name evidence="3" type="ORF">E6P75_02235</name>
</gene>
<dbReference type="GO" id="GO:1901135">
    <property type="term" value="P:carbohydrate derivative metabolic process"/>
    <property type="evidence" value="ECO:0007669"/>
    <property type="project" value="UniProtKB-ARBA"/>
</dbReference>
<dbReference type="AlphaFoldDB" id="A0AAW6TE26"/>
<dbReference type="PANTHER" id="PTHR12526">
    <property type="entry name" value="GLYCOSYLTRANSFERASE"/>
    <property type="match status" value="1"/>
</dbReference>
<evidence type="ECO:0000313" key="3">
    <source>
        <dbReference type="EMBL" id="MDI4509030.1"/>
    </source>
</evidence>
<reference evidence="3" key="1">
    <citation type="submission" date="2019-04" db="EMBL/GenBank/DDBJ databases">
        <title>Moraxella osloensis CCUG 73412, isolated from corneal scrapings as causative agent of keratitis.</title>
        <authorList>
            <person name="Connolly G."/>
            <person name="Jaen-Luchoro D."/>
            <person name="Pinyeiro-Iglesias B."/>
            <person name="Curry A."/>
            <person name="Knowles S."/>
            <person name="Moore E.R.B."/>
        </authorList>
    </citation>
    <scope>NUCLEOTIDE SEQUENCE</scope>
    <source>
        <strain evidence="3">CCUG 73412</strain>
    </source>
</reference>
<comment type="caution">
    <text evidence="3">The sequence shown here is derived from an EMBL/GenBank/DDBJ whole genome shotgun (WGS) entry which is preliminary data.</text>
</comment>
<evidence type="ECO:0000259" key="1">
    <source>
        <dbReference type="Pfam" id="PF00534"/>
    </source>
</evidence>
<sequence length="368" mass="40798">MKIVYIITRSDVLGGASVHLLDLAQGMIEKGHQVHILVGGTGAFTEALEKNNIAYTSLTHLKRELSVQHEVLGYVEIKKQLKRINPDIVHCHSTKAGLLGRLAAKSLNIPVVFTAHGWAFTDGVGAKKQKIYAHVERALSKLSNAIITVSEYDRQHGFKHNVGTQQLVTTVHNGVPDVIKPTNNTQNLVPKIIMVARFEEPKDQYFLINTLAELPKALDWQLDLIGDGPNLQKCKDLTKSKQLDNKVIFHGQSFKVQEFLNQADIFILISKYEGFPLTILEAMRASLPIIASDVGGVKESVNPNNGFLIAKNDSFALRTALVNLISDAKLRAQLGNNSRKAYEENFTFDIMLDKTLAIYNKILAQGDL</sequence>
<dbReference type="InterPro" id="IPR028098">
    <property type="entry name" value="Glyco_trans_4-like_N"/>
</dbReference>
<proteinExistence type="predicted"/>